<protein>
    <recommendedName>
        <fullName evidence="6">Probable membrane transporter protein</fullName>
    </recommendedName>
</protein>
<reference evidence="7" key="1">
    <citation type="journal article" date="2021" name="PeerJ">
        <title>Extensive microbial diversity within the chicken gut microbiome revealed by metagenomics and culture.</title>
        <authorList>
            <person name="Gilroy R."/>
            <person name="Ravi A."/>
            <person name="Getino M."/>
            <person name="Pursley I."/>
            <person name="Horton D.L."/>
            <person name="Alikhan N.F."/>
            <person name="Baker D."/>
            <person name="Gharbi K."/>
            <person name="Hall N."/>
            <person name="Watson M."/>
            <person name="Adriaenssens E.M."/>
            <person name="Foster-Nyarko E."/>
            <person name="Jarju S."/>
            <person name="Secka A."/>
            <person name="Antonio M."/>
            <person name="Oren A."/>
            <person name="Chaudhuri R.R."/>
            <person name="La Ragione R."/>
            <person name="Hildebrand F."/>
            <person name="Pallen M.J."/>
        </authorList>
    </citation>
    <scope>NUCLEOTIDE SEQUENCE</scope>
    <source>
        <strain evidence="7">ChiGjej1B1-18357</strain>
    </source>
</reference>
<feature type="transmembrane region" description="Helical" evidence="6">
    <location>
        <begin position="140"/>
        <end position="164"/>
    </location>
</feature>
<keyword evidence="5 6" id="KW-0472">Membrane</keyword>
<evidence type="ECO:0000256" key="5">
    <source>
        <dbReference type="ARBA" id="ARBA00023136"/>
    </source>
</evidence>
<comment type="similarity">
    <text evidence="2 6">Belongs to the 4-toluene sulfonate uptake permease (TSUP) (TC 2.A.102) family.</text>
</comment>
<name>A0A921F377_9ACTN</name>
<dbReference type="Pfam" id="PF01925">
    <property type="entry name" value="TauE"/>
    <property type="match status" value="1"/>
</dbReference>
<dbReference type="PANTHER" id="PTHR43701">
    <property type="entry name" value="MEMBRANE TRANSPORTER PROTEIN MJ0441-RELATED"/>
    <property type="match status" value="1"/>
</dbReference>
<dbReference type="EMBL" id="DYXM01000098">
    <property type="protein sequence ID" value="HJE90367.1"/>
    <property type="molecule type" value="Genomic_DNA"/>
</dbReference>
<accession>A0A921F377</accession>
<keyword evidence="4 6" id="KW-1133">Transmembrane helix</keyword>
<organism evidence="7 8">
    <name type="scientific">Dietzia timorensis</name>
    <dbReference type="NCBI Taxonomy" id="499555"/>
    <lineage>
        <taxon>Bacteria</taxon>
        <taxon>Bacillati</taxon>
        <taxon>Actinomycetota</taxon>
        <taxon>Actinomycetes</taxon>
        <taxon>Mycobacteriales</taxon>
        <taxon>Dietziaceae</taxon>
        <taxon>Dietzia</taxon>
    </lineage>
</organism>
<evidence type="ECO:0000256" key="4">
    <source>
        <dbReference type="ARBA" id="ARBA00022989"/>
    </source>
</evidence>
<comment type="subcellular location">
    <subcellularLocation>
        <location evidence="6">Cell membrane</location>
        <topology evidence="6">Multi-pass membrane protein</topology>
    </subcellularLocation>
    <subcellularLocation>
        <location evidence="1">Membrane</location>
        <topology evidence="1">Multi-pass membrane protein</topology>
    </subcellularLocation>
</comment>
<keyword evidence="3 6" id="KW-0812">Transmembrane</keyword>
<evidence type="ECO:0000256" key="6">
    <source>
        <dbReference type="RuleBase" id="RU363041"/>
    </source>
</evidence>
<dbReference type="InterPro" id="IPR002781">
    <property type="entry name" value="TM_pro_TauE-like"/>
</dbReference>
<dbReference type="GO" id="GO:0005886">
    <property type="term" value="C:plasma membrane"/>
    <property type="evidence" value="ECO:0007669"/>
    <property type="project" value="UniProtKB-SubCell"/>
</dbReference>
<dbReference type="PANTHER" id="PTHR43701:SF2">
    <property type="entry name" value="MEMBRANE TRANSPORTER PROTEIN YJNA-RELATED"/>
    <property type="match status" value="1"/>
</dbReference>
<gene>
    <name evidence="7" type="ORF">K8V11_05110</name>
</gene>
<feature type="transmembrane region" description="Helical" evidence="6">
    <location>
        <begin position="238"/>
        <end position="260"/>
    </location>
</feature>
<feature type="transmembrane region" description="Helical" evidence="6">
    <location>
        <begin position="70"/>
        <end position="88"/>
    </location>
</feature>
<evidence type="ECO:0000256" key="3">
    <source>
        <dbReference type="ARBA" id="ARBA00022692"/>
    </source>
</evidence>
<proteinExistence type="inferred from homology"/>
<sequence length="261" mass="25799">MVIAIVGGLIVGLLVGSLGGGGAILAVPLLTFGLGLPPHEATVASLVVVGTGALVGIAQRRAGTSTGSSVRFTLGIAFGLAGLPGAFLGSRVAGMVDEDVLMSLFAVILAVVAFTMFRGTRSEKAAETGDRRAPKWRTRAITLATATATGFLTGMFGVGGGFLVVPALTIALGVPITSAVGTSLVIVAINSAISLGLHAETATSLPWPAIAAMSAATVAGTFAGTVVSRRAEPRTLKLAFAGILLVVALATAAQSIPGVLG</sequence>
<evidence type="ECO:0000256" key="2">
    <source>
        <dbReference type="ARBA" id="ARBA00009142"/>
    </source>
</evidence>
<feature type="transmembrane region" description="Helical" evidence="6">
    <location>
        <begin position="170"/>
        <end position="193"/>
    </location>
</feature>
<feature type="transmembrane region" description="Helical" evidence="6">
    <location>
        <begin position="42"/>
        <end position="58"/>
    </location>
</feature>
<keyword evidence="6" id="KW-1003">Cell membrane</keyword>
<feature type="transmembrane region" description="Helical" evidence="6">
    <location>
        <begin position="100"/>
        <end position="119"/>
    </location>
</feature>
<dbReference type="RefSeq" id="WP_303911359.1">
    <property type="nucleotide sequence ID" value="NZ_DYXM01000098.1"/>
</dbReference>
<evidence type="ECO:0000313" key="7">
    <source>
        <dbReference type="EMBL" id="HJE90367.1"/>
    </source>
</evidence>
<comment type="caution">
    <text evidence="7">The sequence shown here is derived from an EMBL/GenBank/DDBJ whole genome shotgun (WGS) entry which is preliminary data.</text>
</comment>
<dbReference type="Proteomes" id="UP000776650">
    <property type="component" value="Unassembled WGS sequence"/>
</dbReference>
<dbReference type="InterPro" id="IPR051598">
    <property type="entry name" value="TSUP/Inactive_protease-like"/>
</dbReference>
<reference evidence="7" key="2">
    <citation type="submission" date="2021-09" db="EMBL/GenBank/DDBJ databases">
        <authorList>
            <person name="Gilroy R."/>
        </authorList>
    </citation>
    <scope>NUCLEOTIDE SEQUENCE</scope>
    <source>
        <strain evidence="7">ChiGjej1B1-18357</strain>
    </source>
</reference>
<evidence type="ECO:0000256" key="1">
    <source>
        <dbReference type="ARBA" id="ARBA00004141"/>
    </source>
</evidence>
<evidence type="ECO:0000313" key="8">
    <source>
        <dbReference type="Proteomes" id="UP000776650"/>
    </source>
</evidence>
<dbReference type="AlphaFoldDB" id="A0A921F377"/>